<proteinExistence type="predicted"/>
<reference evidence="2" key="2">
    <citation type="journal article" date="2024" name="Plant">
        <title>Genomic evolution and insights into agronomic trait innovations of Sesamum species.</title>
        <authorList>
            <person name="Miao H."/>
            <person name="Wang L."/>
            <person name="Qu L."/>
            <person name="Liu H."/>
            <person name="Sun Y."/>
            <person name="Le M."/>
            <person name="Wang Q."/>
            <person name="Wei S."/>
            <person name="Zheng Y."/>
            <person name="Lin W."/>
            <person name="Duan Y."/>
            <person name="Cao H."/>
            <person name="Xiong S."/>
            <person name="Wang X."/>
            <person name="Wei L."/>
            <person name="Li C."/>
            <person name="Ma Q."/>
            <person name="Ju M."/>
            <person name="Zhao R."/>
            <person name="Li G."/>
            <person name="Mu C."/>
            <person name="Tian Q."/>
            <person name="Mei H."/>
            <person name="Zhang T."/>
            <person name="Gao T."/>
            <person name="Zhang H."/>
        </authorList>
    </citation>
    <scope>NUCLEOTIDE SEQUENCE</scope>
    <source>
        <strain evidence="2">KEN8</strain>
    </source>
</reference>
<dbReference type="AlphaFoldDB" id="A0AAW2N2J1"/>
<dbReference type="InterPro" id="IPR013103">
    <property type="entry name" value="RVT_2"/>
</dbReference>
<dbReference type="SUPFAM" id="SSF56672">
    <property type="entry name" value="DNA/RNA polymerases"/>
    <property type="match status" value="1"/>
</dbReference>
<feature type="domain" description="Reverse transcriptase Ty1/copia-type" evidence="1">
    <location>
        <begin position="35"/>
        <end position="116"/>
    </location>
</feature>
<name>A0AAW2N2J1_9LAMI</name>
<evidence type="ECO:0000313" key="2">
    <source>
        <dbReference type="EMBL" id="KAL0337208.1"/>
    </source>
</evidence>
<accession>A0AAW2N2J1</accession>
<protein>
    <submittedName>
        <fullName evidence="2">Retrovirus-related Pol polyprotein from transposon RE1</fullName>
    </submittedName>
</protein>
<comment type="caution">
    <text evidence="2">The sequence shown here is derived from an EMBL/GenBank/DDBJ whole genome shotgun (WGS) entry which is preliminary data.</text>
</comment>
<evidence type="ECO:0000259" key="1">
    <source>
        <dbReference type="Pfam" id="PF07727"/>
    </source>
</evidence>
<dbReference type="Pfam" id="PF07727">
    <property type="entry name" value="RVT_2"/>
    <property type="match status" value="1"/>
</dbReference>
<sequence length="196" mass="22051">MDVKNAFLYGDLSETVLWSNLRGRPFSICPTRTILIVVVYVDEILISGSDIKGIEKTKAYLQQHFVTKDMGRPKYFLGIEIAHRKNGTSLSQRKYALDLLQETGLLGTKFVDTPIEFNSSSAIEFNSKLLSENDPGLSTGKLQYRILKYVKVALGKGLLFKKRRHLKIEAYSDGDYAGSRMIEDLLLVIAPILGEM</sequence>
<dbReference type="InterPro" id="IPR043502">
    <property type="entry name" value="DNA/RNA_pol_sf"/>
</dbReference>
<dbReference type="EMBL" id="JACGWM010000012">
    <property type="protein sequence ID" value="KAL0337208.1"/>
    <property type="molecule type" value="Genomic_DNA"/>
</dbReference>
<reference evidence="2" key="1">
    <citation type="submission" date="2020-06" db="EMBL/GenBank/DDBJ databases">
        <authorList>
            <person name="Li T."/>
            <person name="Hu X."/>
            <person name="Zhang T."/>
            <person name="Song X."/>
            <person name="Zhang H."/>
            <person name="Dai N."/>
            <person name="Sheng W."/>
            <person name="Hou X."/>
            <person name="Wei L."/>
        </authorList>
    </citation>
    <scope>NUCLEOTIDE SEQUENCE</scope>
    <source>
        <strain evidence="2">KEN8</strain>
        <tissue evidence="2">Leaf</tissue>
    </source>
</reference>
<gene>
    <name evidence="2" type="ORF">Scaly_1995900</name>
</gene>
<organism evidence="2">
    <name type="scientific">Sesamum calycinum</name>
    <dbReference type="NCBI Taxonomy" id="2727403"/>
    <lineage>
        <taxon>Eukaryota</taxon>
        <taxon>Viridiplantae</taxon>
        <taxon>Streptophyta</taxon>
        <taxon>Embryophyta</taxon>
        <taxon>Tracheophyta</taxon>
        <taxon>Spermatophyta</taxon>
        <taxon>Magnoliopsida</taxon>
        <taxon>eudicotyledons</taxon>
        <taxon>Gunneridae</taxon>
        <taxon>Pentapetalae</taxon>
        <taxon>asterids</taxon>
        <taxon>lamiids</taxon>
        <taxon>Lamiales</taxon>
        <taxon>Pedaliaceae</taxon>
        <taxon>Sesamum</taxon>
    </lineage>
</organism>